<dbReference type="Proteomes" id="UP000609651">
    <property type="component" value="Unassembled WGS sequence"/>
</dbReference>
<proteinExistence type="predicted"/>
<gene>
    <name evidence="2" type="primary">arsC_3</name>
    <name evidence="2" type="ORF">LzC2_37870</name>
</gene>
<feature type="chain" id="PRO_5047229804" evidence="1">
    <location>
        <begin position="16"/>
        <end position="230"/>
    </location>
</feature>
<protein>
    <submittedName>
        <fullName evidence="2">Protein ArsC</fullName>
        <ecNumber evidence="2">3.1.3.48</ecNumber>
    </submittedName>
</protein>
<dbReference type="SUPFAM" id="SSF52788">
    <property type="entry name" value="Phosphotyrosine protein phosphatases I"/>
    <property type="match status" value="1"/>
</dbReference>
<keyword evidence="3" id="KW-1185">Reference proteome</keyword>
<dbReference type="EMBL" id="WTPX01000183">
    <property type="protein sequence ID" value="NNJ27679.1"/>
    <property type="molecule type" value="Genomic_DNA"/>
</dbReference>
<sequence length="230" mass="25068">MPSFALLALTIFAGAAPLESPAMLPELQTYVLARTEEFDQIPAARKAELERLTRYVAEKRAAGEPVRLTFICTHNSRRSHLGQLWAAVAATHYRVSGVETFSGGTEATAFNPRAVAALQRAGVQIESDDAETNPRYTATYSDSTPAAVHFSKKYDTPPNPTADFAAIMVCTDADEACPVVAGAAFRLALPYEDPKVADDTPQEATRYDERTAQIGRELLYAFSKVRLVKP</sequence>
<dbReference type="PANTHER" id="PTHR43428">
    <property type="entry name" value="ARSENATE REDUCTASE"/>
    <property type="match status" value="1"/>
</dbReference>
<comment type="caution">
    <text evidence="2">The sequence shown here is derived from an EMBL/GenBank/DDBJ whole genome shotgun (WGS) entry which is preliminary data.</text>
</comment>
<organism evidence="2 3">
    <name type="scientific">Alienimonas chondri</name>
    <dbReference type="NCBI Taxonomy" id="2681879"/>
    <lineage>
        <taxon>Bacteria</taxon>
        <taxon>Pseudomonadati</taxon>
        <taxon>Planctomycetota</taxon>
        <taxon>Planctomycetia</taxon>
        <taxon>Planctomycetales</taxon>
        <taxon>Planctomycetaceae</taxon>
        <taxon>Alienimonas</taxon>
    </lineage>
</organism>
<evidence type="ECO:0000313" key="3">
    <source>
        <dbReference type="Proteomes" id="UP000609651"/>
    </source>
</evidence>
<dbReference type="PANTHER" id="PTHR43428:SF1">
    <property type="entry name" value="ARSENATE REDUCTASE"/>
    <property type="match status" value="1"/>
</dbReference>
<dbReference type="GO" id="GO:0004725">
    <property type="term" value="F:protein tyrosine phosphatase activity"/>
    <property type="evidence" value="ECO:0007669"/>
    <property type="project" value="UniProtKB-EC"/>
</dbReference>
<dbReference type="InterPro" id="IPR036196">
    <property type="entry name" value="Ptyr_pPase_sf"/>
</dbReference>
<accession>A0ABX1VIP7</accession>
<name>A0ABX1VIP7_9PLAN</name>
<evidence type="ECO:0000313" key="2">
    <source>
        <dbReference type="EMBL" id="NNJ27679.1"/>
    </source>
</evidence>
<keyword evidence="2" id="KW-0378">Hydrolase</keyword>
<dbReference type="Gene3D" id="3.40.50.2300">
    <property type="match status" value="1"/>
</dbReference>
<dbReference type="RefSeq" id="WP_206678799.1">
    <property type="nucleotide sequence ID" value="NZ_WTPX01000183.1"/>
</dbReference>
<reference evidence="2 3" key="1">
    <citation type="journal article" date="2020" name="Syst. Appl. Microbiol.">
        <title>Alienimonas chondri sp. nov., a novel planctomycete isolated from the biofilm of the red alga Chondrus crispus.</title>
        <authorList>
            <person name="Vitorino I."/>
            <person name="Albuquerque L."/>
            <person name="Wiegand S."/>
            <person name="Kallscheuer N."/>
            <person name="da Costa M.S."/>
            <person name="Lobo-da-Cunha A."/>
            <person name="Jogler C."/>
            <person name="Lage O.M."/>
        </authorList>
    </citation>
    <scope>NUCLEOTIDE SEQUENCE [LARGE SCALE GENOMIC DNA]</scope>
    <source>
        <strain evidence="2 3">LzC2</strain>
    </source>
</reference>
<feature type="signal peptide" evidence="1">
    <location>
        <begin position="1"/>
        <end position="15"/>
    </location>
</feature>
<evidence type="ECO:0000256" key="1">
    <source>
        <dbReference type="SAM" id="SignalP"/>
    </source>
</evidence>
<keyword evidence="1" id="KW-0732">Signal</keyword>
<dbReference type="EC" id="3.1.3.48" evidence="2"/>